<feature type="binding site" evidence="9">
    <location>
        <position position="64"/>
    </location>
    <ligand>
        <name>[4Fe-4S] cluster</name>
        <dbReference type="ChEBI" id="CHEBI:49883"/>
        <label>2</label>
        <note>4Fe-4S-S-AdoMet</note>
    </ligand>
</feature>
<dbReference type="Gene3D" id="3.20.20.70">
    <property type="entry name" value="Aldolase class I"/>
    <property type="match status" value="1"/>
</dbReference>
<keyword evidence="6 9" id="KW-0408">Iron</keyword>
<accession>A0A0X8VCY1</accession>
<feature type="binding site" evidence="9">
    <location>
        <position position="67"/>
    </location>
    <ligand>
        <name>[4Fe-4S] cluster</name>
        <dbReference type="ChEBI" id="CHEBI:49883"/>
        <label>2</label>
        <note>4Fe-4S-S-AdoMet</note>
    </ligand>
</feature>
<comment type="subcellular location">
    <subcellularLocation>
        <location evidence="9">Cytoplasm</location>
    </subcellularLocation>
</comment>
<evidence type="ECO:0000313" key="12">
    <source>
        <dbReference type="EMBL" id="SHE39022.1"/>
    </source>
</evidence>
<dbReference type="SUPFAM" id="SSF102114">
    <property type="entry name" value="Radical SAM enzymes"/>
    <property type="match status" value="1"/>
</dbReference>
<dbReference type="NCBIfam" id="TIGR00510">
    <property type="entry name" value="lipA"/>
    <property type="match status" value="1"/>
</dbReference>
<comment type="cofactor">
    <cofactor evidence="9">
        <name>[4Fe-4S] cluster</name>
        <dbReference type="ChEBI" id="CHEBI:49883"/>
    </cofactor>
    <text evidence="9">Binds 2 [4Fe-4S] clusters per subunit. One cluster is coordinated with 3 cysteines and an exchangeable S-adenosyl-L-methionine.</text>
</comment>
<keyword evidence="7 9" id="KW-0411">Iron-sulfur</keyword>
<evidence type="ECO:0000256" key="7">
    <source>
        <dbReference type="ARBA" id="ARBA00023014"/>
    </source>
</evidence>
<dbReference type="InterPro" id="IPR058240">
    <property type="entry name" value="rSAM_sf"/>
</dbReference>
<dbReference type="FunFam" id="3.20.20.70:FF:000040">
    <property type="entry name" value="Lipoyl synthase"/>
    <property type="match status" value="1"/>
</dbReference>
<dbReference type="OrthoDB" id="9787898at2"/>
<keyword evidence="13" id="KW-1185">Reference proteome</keyword>
<evidence type="ECO:0000313" key="11">
    <source>
        <dbReference type="EMBL" id="AMJ40554.1"/>
    </source>
</evidence>
<gene>
    <name evidence="9 11" type="primary">lipA</name>
    <name evidence="11" type="ORF">CPRO_09550</name>
    <name evidence="12" type="ORF">SAMN02745151_00528</name>
</gene>
<evidence type="ECO:0000256" key="5">
    <source>
        <dbReference type="ARBA" id="ARBA00022723"/>
    </source>
</evidence>
<keyword evidence="1 9" id="KW-0004">4Fe-4S</keyword>
<reference evidence="14" key="3">
    <citation type="submission" date="2016-11" db="EMBL/GenBank/DDBJ databases">
        <authorList>
            <person name="Jaros S."/>
            <person name="Januszkiewicz K."/>
            <person name="Wedrychowicz H."/>
        </authorList>
    </citation>
    <scope>NUCLEOTIDE SEQUENCE [LARGE SCALE GENOMIC DNA]</scope>
    <source>
        <strain evidence="14">DSM 1682</strain>
    </source>
</reference>
<organism evidence="12 14">
    <name type="scientific">Anaerotignum propionicum DSM 1682</name>
    <dbReference type="NCBI Taxonomy" id="991789"/>
    <lineage>
        <taxon>Bacteria</taxon>
        <taxon>Bacillati</taxon>
        <taxon>Bacillota</taxon>
        <taxon>Clostridia</taxon>
        <taxon>Lachnospirales</taxon>
        <taxon>Anaerotignaceae</taxon>
        <taxon>Anaerotignum</taxon>
    </lineage>
</organism>
<dbReference type="NCBIfam" id="NF009544">
    <property type="entry name" value="PRK12928.1"/>
    <property type="match status" value="1"/>
</dbReference>
<feature type="domain" description="Radical SAM core" evidence="10">
    <location>
        <begin position="46"/>
        <end position="262"/>
    </location>
</feature>
<feature type="binding site" evidence="9">
    <location>
        <position position="39"/>
    </location>
    <ligand>
        <name>[4Fe-4S] cluster</name>
        <dbReference type="ChEBI" id="CHEBI:49883"/>
        <label>1</label>
    </ligand>
</feature>
<dbReference type="SFLD" id="SFLDF00271">
    <property type="entry name" value="lipoyl_synthase"/>
    <property type="match status" value="1"/>
</dbReference>
<dbReference type="EMBL" id="CP014223">
    <property type="protein sequence ID" value="AMJ40554.1"/>
    <property type="molecule type" value="Genomic_DNA"/>
</dbReference>
<comment type="catalytic activity">
    <reaction evidence="8 9">
        <text>[[Fe-S] cluster scaffold protein carrying a second [4Fe-4S](2+) cluster] + N(6)-octanoyl-L-lysyl-[protein] + 2 oxidized [2Fe-2S]-[ferredoxin] + 2 S-adenosyl-L-methionine + 4 H(+) = [[Fe-S] cluster scaffold protein] + N(6)-[(R)-dihydrolipoyl]-L-lysyl-[protein] + 4 Fe(3+) + 2 hydrogen sulfide + 2 5'-deoxyadenosine + 2 L-methionine + 2 reduced [2Fe-2S]-[ferredoxin]</text>
        <dbReference type="Rhea" id="RHEA:16585"/>
        <dbReference type="Rhea" id="RHEA-COMP:9928"/>
        <dbReference type="Rhea" id="RHEA-COMP:10000"/>
        <dbReference type="Rhea" id="RHEA-COMP:10001"/>
        <dbReference type="Rhea" id="RHEA-COMP:10475"/>
        <dbReference type="Rhea" id="RHEA-COMP:14568"/>
        <dbReference type="Rhea" id="RHEA-COMP:14569"/>
        <dbReference type="ChEBI" id="CHEBI:15378"/>
        <dbReference type="ChEBI" id="CHEBI:17319"/>
        <dbReference type="ChEBI" id="CHEBI:29034"/>
        <dbReference type="ChEBI" id="CHEBI:29919"/>
        <dbReference type="ChEBI" id="CHEBI:33722"/>
        <dbReference type="ChEBI" id="CHEBI:33737"/>
        <dbReference type="ChEBI" id="CHEBI:33738"/>
        <dbReference type="ChEBI" id="CHEBI:57844"/>
        <dbReference type="ChEBI" id="CHEBI:59789"/>
        <dbReference type="ChEBI" id="CHEBI:78809"/>
        <dbReference type="ChEBI" id="CHEBI:83100"/>
        <dbReference type="EC" id="2.8.1.8"/>
    </reaction>
</comment>
<dbReference type="PANTHER" id="PTHR10949:SF0">
    <property type="entry name" value="LIPOYL SYNTHASE, MITOCHONDRIAL"/>
    <property type="match status" value="1"/>
</dbReference>
<dbReference type="PIRSF" id="PIRSF005963">
    <property type="entry name" value="Lipoyl_synth"/>
    <property type="match status" value="1"/>
</dbReference>
<dbReference type="GO" id="GO:0009249">
    <property type="term" value="P:protein lipoylation"/>
    <property type="evidence" value="ECO:0007669"/>
    <property type="project" value="UniProtKB-UniRule"/>
</dbReference>
<evidence type="ECO:0000313" key="14">
    <source>
        <dbReference type="Proteomes" id="UP000184204"/>
    </source>
</evidence>
<keyword evidence="5 9" id="KW-0479">Metal-binding</keyword>
<dbReference type="NCBIfam" id="NF004019">
    <property type="entry name" value="PRK05481.1"/>
    <property type="match status" value="1"/>
</dbReference>
<name>A0A0X8VCY1_ANAPI</name>
<dbReference type="EMBL" id="FQUA01000002">
    <property type="protein sequence ID" value="SHE39022.1"/>
    <property type="molecule type" value="Genomic_DNA"/>
</dbReference>
<evidence type="ECO:0000256" key="4">
    <source>
        <dbReference type="ARBA" id="ARBA00022691"/>
    </source>
</evidence>
<reference evidence="12" key="4">
    <citation type="submission" date="2016-11" db="EMBL/GenBank/DDBJ databases">
        <authorList>
            <person name="Varghese N."/>
            <person name="Submissions S."/>
        </authorList>
    </citation>
    <scope>NUCLEOTIDE SEQUENCE</scope>
    <source>
        <strain evidence="12">DSM 1682</strain>
    </source>
</reference>
<dbReference type="HAMAP" id="MF_00206">
    <property type="entry name" value="Lipoyl_synth"/>
    <property type="match status" value="1"/>
</dbReference>
<dbReference type="KEGG" id="cpro:CPRO_09550"/>
<dbReference type="InterPro" id="IPR007197">
    <property type="entry name" value="rSAM"/>
</dbReference>
<evidence type="ECO:0000256" key="1">
    <source>
        <dbReference type="ARBA" id="ARBA00022485"/>
    </source>
</evidence>
<dbReference type="Proteomes" id="UP000184204">
    <property type="component" value="Unassembled WGS sequence"/>
</dbReference>
<dbReference type="InterPro" id="IPR013785">
    <property type="entry name" value="Aldolase_TIM"/>
</dbReference>
<evidence type="ECO:0000313" key="13">
    <source>
        <dbReference type="Proteomes" id="UP000068026"/>
    </source>
</evidence>
<dbReference type="Pfam" id="PF04055">
    <property type="entry name" value="Radical_SAM"/>
    <property type="match status" value="1"/>
</dbReference>
<dbReference type="SFLD" id="SFLDG01058">
    <property type="entry name" value="lipoyl_synthase_like"/>
    <property type="match status" value="1"/>
</dbReference>
<proteinExistence type="inferred from homology"/>
<dbReference type="GO" id="GO:0051539">
    <property type="term" value="F:4 iron, 4 sulfur cluster binding"/>
    <property type="evidence" value="ECO:0007669"/>
    <property type="project" value="UniProtKB-UniRule"/>
</dbReference>
<dbReference type="PROSITE" id="PS51918">
    <property type="entry name" value="RADICAL_SAM"/>
    <property type="match status" value="1"/>
</dbReference>
<comment type="function">
    <text evidence="9">Catalyzes the radical-mediated insertion of two sulfur atoms into the C-6 and C-8 positions of the octanoyl moiety bound to the lipoyl domains of lipoate-dependent enzymes, thereby converting the octanoylated domains into lipoylated derivatives.</text>
</comment>
<evidence type="ECO:0000256" key="6">
    <source>
        <dbReference type="ARBA" id="ARBA00023004"/>
    </source>
</evidence>
<dbReference type="EC" id="2.8.1.8" evidence="9"/>
<dbReference type="InterPro" id="IPR003698">
    <property type="entry name" value="Lipoyl_synth"/>
</dbReference>
<reference evidence="13" key="2">
    <citation type="submission" date="2016-01" db="EMBL/GenBank/DDBJ databases">
        <authorList>
            <person name="Poehlein A."/>
            <person name="Schlien K."/>
            <person name="Gottschalk G."/>
            <person name="Buckel W."/>
            <person name="Daniel R."/>
        </authorList>
    </citation>
    <scope>NUCLEOTIDE SEQUENCE [LARGE SCALE GENOMIC DNA]</scope>
    <source>
        <strain evidence="13">X2</strain>
    </source>
</reference>
<reference evidence="11 13" key="1">
    <citation type="journal article" date="2016" name="Genome Announc.">
        <title>Complete Genome Sequence of the Amino Acid-Fermenting Clostridium propionicum X2 (DSM 1682).</title>
        <authorList>
            <person name="Poehlein A."/>
            <person name="Schlien K."/>
            <person name="Chowdhury N.P."/>
            <person name="Gottschalk G."/>
            <person name="Buckel W."/>
            <person name="Daniel R."/>
        </authorList>
    </citation>
    <scope>NUCLEOTIDE SEQUENCE [LARGE SCALE GENOMIC DNA]</scope>
    <source>
        <strain evidence="11 13">X2</strain>
    </source>
</reference>
<dbReference type="GO" id="GO:0005737">
    <property type="term" value="C:cytoplasm"/>
    <property type="evidence" value="ECO:0007669"/>
    <property type="project" value="UniProtKB-SubCell"/>
</dbReference>
<dbReference type="GO" id="GO:0046872">
    <property type="term" value="F:metal ion binding"/>
    <property type="evidence" value="ECO:0007669"/>
    <property type="project" value="UniProtKB-KW"/>
</dbReference>
<protein>
    <recommendedName>
        <fullName evidence="9">Lipoyl synthase</fullName>
        <ecNumber evidence="9">2.8.1.8</ecNumber>
    </recommendedName>
    <alternativeName>
        <fullName evidence="9">Lip-syn</fullName>
        <shortName evidence="9">LS</shortName>
    </alternativeName>
    <alternativeName>
        <fullName evidence="9">Lipoate synthase</fullName>
    </alternativeName>
    <alternativeName>
        <fullName evidence="9">Lipoic acid synthase</fullName>
    </alternativeName>
    <alternativeName>
        <fullName evidence="9">Sulfur insertion protein LipA</fullName>
    </alternativeName>
</protein>
<evidence type="ECO:0000259" key="10">
    <source>
        <dbReference type="PROSITE" id="PS51918"/>
    </source>
</evidence>
<dbReference type="PANTHER" id="PTHR10949">
    <property type="entry name" value="LIPOYL SYNTHASE"/>
    <property type="match status" value="1"/>
</dbReference>
<feature type="binding site" evidence="9">
    <location>
        <position position="34"/>
    </location>
    <ligand>
        <name>[4Fe-4S] cluster</name>
        <dbReference type="ChEBI" id="CHEBI:49883"/>
        <label>1</label>
    </ligand>
</feature>
<feature type="binding site" evidence="9">
    <location>
        <position position="45"/>
    </location>
    <ligand>
        <name>[4Fe-4S] cluster</name>
        <dbReference type="ChEBI" id="CHEBI:49883"/>
        <label>1</label>
    </ligand>
</feature>
<keyword evidence="3 9" id="KW-0808">Transferase</keyword>
<keyword evidence="4 9" id="KW-0949">S-adenosyl-L-methionine</keyword>
<sequence length="284" mass="31771">MREKPDWLKRTFKDNSNLGYVREMLTELHLNTICDAAMCPNYVECFSKKTATFMILGVNCTRNCRFCNVINQDPQRVDPDEPNRIAQAVSKLGLKYVVITSVTRDDLPDGGAAHFGATIRAIHALNPQTAVEVLIPDFQGNIDALKLVTDANPEVISHNMETVQSLYDQVRPQAIYGRSLKVLKSIKELAPHIRSKTGIMLGLGEKDLEVYQLMEDLRGVGCEFLTIGQYLAPSPLHYPVQEYITPQQFDHYGEIAKEKGFTFVASAPFVRSSYNASEALEAEA</sequence>
<feature type="binding site" evidence="9">
    <location>
        <position position="60"/>
    </location>
    <ligand>
        <name>[4Fe-4S] cluster</name>
        <dbReference type="ChEBI" id="CHEBI:49883"/>
        <label>2</label>
        <note>4Fe-4S-S-AdoMet</note>
    </ligand>
</feature>
<evidence type="ECO:0000256" key="2">
    <source>
        <dbReference type="ARBA" id="ARBA00022490"/>
    </source>
</evidence>
<dbReference type="AlphaFoldDB" id="A0A0X8VCY1"/>
<dbReference type="InterPro" id="IPR006638">
    <property type="entry name" value="Elp3/MiaA/NifB-like_rSAM"/>
</dbReference>
<dbReference type="SFLD" id="SFLDS00029">
    <property type="entry name" value="Radical_SAM"/>
    <property type="match status" value="1"/>
</dbReference>
<dbReference type="SMART" id="SM00729">
    <property type="entry name" value="Elp3"/>
    <property type="match status" value="1"/>
</dbReference>
<evidence type="ECO:0000256" key="3">
    <source>
        <dbReference type="ARBA" id="ARBA00022679"/>
    </source>
</evidence>
<dbReference type="Proteomes" id="UP000068026">
    <property type="component" value="Chromosome"/>
</dbReference>
<comment type="pathway">
    <text evidence="9">Protein modification; protein lipoylation via endogenous pathway; protein N(6)-(lipoyl)lysine from octanoyl-[acyl-carrier-protein]: step 2/2.</text>
</comment>
<dbReference type="CDD" id="cd01335">
    <property type="entry name" value="Radical_SAM"/>
    <property type="match status" value="1"/>
</dbReference>
<evidence type="ECO:0000256" key="8">
    <source>
        <dbReference type="ARBA" id="ARBA00047326"/>
    </source>
</evidence>
<evidence type="ECO:0000256" key="9">
    <source>
        <dbReference type="HAMAP-Rule" id="MF_00206"/>
    </source>
</evidence>
<feature type="binding site" evidence="9">
    <location>
        <position position="273"/>
    </location>
    <ligand>
        <name>[4Fe-4S] cluster</name>
        <dbReference type="ChEBI" id="CHEBI:49883"/>
        <label>1</label>
    </ligand>
</feature>
<keyword evidence="2 9" id="KW-0963">Cytoplasm</keyword>
<comment type="similarity">
    <text evidence="9">Belongs to the radical SAM superfamily. Lipoyl synthase family.</text>
</comment>
<dbReference type="GO" id="GO:0016992">
    <property type="term" value="F:lipoate synthase activity"/>
    <property type="evidence" value="ECO:0007669"/>
    <property type="project" value="UniProtKB-UniRule"/>
</dbReference>